<dbReference type="Proteomes" id="UP000614410">
    <property type="component" value="Unassembled WGS sequence"/>
</dbReference>
<accession>A0A934NF43</accession>
<dbReference type="AlphaFoldDB" id="A0A934NF43"/>
<sequence length="200" mass="21530">MTSQPDSDPGLTASLNDTRSVVLVEGISDKLALETLARRRGRHLRAEGVVVVSMGGSKSVGRFLDLYGPLGAGLRLAGLCDAAEEGDFVRGLERAGLGSNLNRAALESLGFYVCVDDLEDELVRALGVEAVEEVIAAQGELGPLRIFQRQPAWQGRPREAQLRRFFGTHGGRKIQCAPLLVDALDLSRVPRPLDGVLHHV</sequence>
<keyword evidence="2" id="KW-0378">Hydrolase</keyword>
<dbReference type="InterPro" id="IPR034139">
    <property type="entry name" value="TOPRIM_OLD"/>
</dbReference>
<name>A0A934NF43_9BACT</name>
<evidence type="ECO:0000259" key="1">
    <source>
        <dbReference type="Pfam" id="PF20469"/>
    </source>
</evidence>
<evidence type="ECO:0000313" key="2">
    <source>
        <dbReference type="EMBL" id="MBJ7608120.1"/>
    </source>
</evidence>
<organism evidence="2 3">
    <name type="scientific">Candidatus Amunia macphersoniae</name>
    <dbReference type="NCBI Taxonomy" id="3127014"/>
    <lineage>
        <taxon>Bacteria</taxon>
        <taxon>Bacillati</taxon>
        <taxon>Candidatus Dormiibacterota</taxon>
        <taxon>Candidatus Dormibacteria</taxon>
        <taxon>Candidatus Aeolococcales</taxon>
        <taxon>Candidatus Aeolococcaceae</taxon>
        <taxon>Candidatus Amunia</taxon>
    </lineage>
</organism>
<protein>
    <submittedName>
        <fullName evidence="2">ATP-dependent endonuclease</fullName>
    </submittedName>
</protein>
<dbReference type="CDD" id="cd01026">
    <property type="entry name" value="TOPRIM_OLD"/>
    <property type="match status" value="1"/>
</dbReference>
<keyword evidence="2" id="KW-0255">Endonuclease</keyword>
<dbReference type="Pfam" id="PF20469">
    <property type="entry name" value="OLD-like_TOPRIM"/>
    <property type="match status" value="1"/>
</dbReference>
<dbReference type="GO" id="GO:0004519">
    <property type="term" value="F:endonuclease activity"/>
    <property type="evidence" value="ECO:0007669"/>
    <property type="project" value="UniProtKB-KW"/>
</dbReference>
<gene>
    <name evidence="2" type="ORF">JF887_01645</name>
</gene>
<dbReference type="EMBL" id="JAEKNN010000008">
    <property type="protein sequence ID" value="MBJ7608120.1"/>
    <property type="molecule type" value="Genomic_DNA"/>
</dbReference>
<evidence type="ECO:0000313" key="3">
    <source>
        <dbReference type="Proteomes" id="UP000614410"/>
    </source>
</evidence>
<comment type="caution">
    <text evidence="2">The sequence shown here is derived from an EMBL/GenBank/DDBJ whole genome shotgun (WGS) entry which is preliminary data.</text>
</comment>
<feature type="domain" description="OLD protein-like TOPRIM" evidence="1">
    <location>
        <begin position="19"/>
        <end position="71"/>
    </location>
</feature>
<proteinExistence type="predicted"/>
<reference evidence="2 3" key="1">
    <citation type="submission" date="2020-10" db="EMBL/GenBank/DDBJ databases">
        <title>Ca. Dormibacterota MAGs.</title>
        <authorList>
            <person name="Montgomery K."/>
        </authorList>
    </citation>
    <scope>NUCLEOTIDE SEQUENCE [LARGE SCALE GENOMIC DNA]</scope>
    <source>
        <strain evidence="2">Mitchell_Peninsula_5</strain>
    </source>
</reference>
<keyword evidence="2" id="KW-0540">Nuclease</keyword>